<keyword evidence="6" id="KW-0378">Hydrolase</keyword>
<dbReference type="PROSITE" id="PS00518">
    <property type="entry name" value="ZF_RING_1"/>
    <property type="match status" value="1"/>
</dbReference>
<feature type="region of interest" description="Disordered" evidence="9">
    <location>
        <begin position="1363"/>
        <end position="1393"/>
    </location>
</feature>
<dbReference type="SUPFAM" id="SSF53335">
    <property type="entry name" value="S-adenosyl-L-methionine-dependent methyltransferases"/>
    <property type="match status" value="1"/>
</dbReference>
<dbReference type="EMBL" id="BROQ01000040">
    <property type="protein sequence ID" value="GKZ21482.1"/>
    <property type="molecule type" value="Genomic_DNA"/>
</dbReference>
<evidence type="ECO:0000256" key="2">
    <source>
        <dbReference type="ARBA" id="ARBA00022679"/>
    </source>
</evidence>
<dbReference type="Pfam" id="PF00271">
    <property type="entry name" value="Helicase_C"/>
    <property type="match status" value="1"/>
</dbReference>
<dbReference type="Proteomes" id="UP001143548">
    <property type="component" value="Unassembled WGS sequence"/>
</dbReference>
<dbReference type="PROSITE" id="PS51194">
    <property type="entry name" value="HELICASE_CTER"/>
    <property type="match status" value="1"/>
</dbReference>
<evidence type="ECO:0000313" key="12">
    <source>
        <dbReference type="Proteomes" id="UP001143548"/>
    </source>
</evidence>
<dbReference type="InterPro" id="IPR014001">
    <property type="entry name" value="Helicase_ATP-bd"/>
</dbReference>
<dbReference type="CDD" id="cd18793">
    <property type="entry name" value="SF2_C_SNF"/>
    <property type="match status" value="1"/>
</dbReference>
<evidence type="ECO:0000256" key="8">
    <source>
        <dbReference type="ARBA" id="ARBA00022840"/>
    </source>
</evidence>
<dbReference type="PANTHER" id="PTHR45626:SF26">
    <property type="entry name" value="FAMILY HELICASE, PUTATIVE (AFU_ORTHOLOGUE AFUA_2G09120)-RELATED"/>
    <property type="match status" value="1"/>
</dbReference>
<feature type="region of interest" description="Disordered" evidence="9">
    <location>
        <begin position="1764"/>
        <end position="1834"/>
    </location>
</feature>
<dbReference type="GO" id="GO:0008168">
    <property type="term" value="F:methyltransferase activity"/>
    <property type="evidence" value="ECO:0007669"/>
    <property type="project" value="UniProtKB-KW"/>
</dbReference>
<organism evidence="11 12">
    <name type="scientific">Aspergillus brasiliensis</name>
    <dbReference type="NCBI Taxonomy" id="319629"/>
    <lineage>
        <taxon>Eukaryota</taxon>
        <taxon>Fungi</taxon>
        <taxon>Dikarya</taxon>
        <taxon>Ascomycota</taxon>
        <taxon>Pezizomycotina</taxon>
        <taxon>Eurotiomycetes</taxon>
        <taxon>Eurotiomycetidae</taxon>
        <taxon>Eurotiales</taxon>
        <taxon>Aspergillaceae</taxon>
        <taxon>Aspergillus</taxon>
        <taxon>Aspergillus subgen. Circumdati</taxon>
    </lineage>
</organism>
<dbReference type="Gene3D" id="3.40.50.300">
    <property type="entry name" value="P-loop containing nucleotide triphosphate hydrolases"/>
    <property type="match status" value="1"/>
</dbReference>
<feature type="compositionally biased region" description="Basic and acidic residues" evidence="9">
    <location>
        <begin position="40"/>
        <end position="52"/>
    </location>
</feature>
<feature type="region of interest" description="Disordered" evidence="9">
    <location>
        <begin position="1410"/>
        <end position="1449"/>
    </location>
</feature>
<evidence type="ECO:0000256" key="5">
    <source>
        <dbReference type="ARBA" id="ARBA00022771"/>
    </source>
</evidence>
<dbReference type="InterPro" id="IPR001525">
    <property type="entry name" value="C5_MeTfrase"/>
</dbReference>
<keyword evidence="5" id="KW-0863">Zinc-finger</keyword>
<name>A0A9W5YR04_9EURO</name>
<dbReference type="InterPro" id="IPR001650">
    <property type="entry name" value="Helicase_C-like"/>
</dbReference>
<dbReference type="InterPro" id="IPR027417">
    <property type="entry name" value="P-loop_NTPase"/>
</dbReference>
<dbReference type="Pfam" id="PF00176">
    <property type="entry name" value="SNF2-rel_dom"/>
    <property type="match status" value="1"/>
</dbReference>
<evidence type="ECO:0000256" key="7">
    <source>
        <dbReference type="ARBA" id="ARBA00022833"/>
    </source>
</evidence>
<dbReference type="InterPro" id="IPR000330">
    <property type="entry name" value="SNF2_N"/>
</dbReference>
<keyword evidence="8" id="KW-0067">ATP-binding</keyword>
<dbReference type="SUPFAM" id="SSF52540">
    <property type="entry name" value="P-loop containing nucleoside triphosphate hydrolases"/>
    <property type="match status" value="2"/>
</dbReference>
<reference evidence="11" key="1">
    <citation type="submission" date="2022-07" db="EMBL/GenBank/DDBJ databases">
        <title>Taxonomy of Aspergillus series Nigri: significant species reduction supported by multi-species coalescent approaches.</title>
        <authorList>
            <person name="Bian C."/>
            <person name="Kusuya Y."/>
            <person name="Sklenar F."/>
            <person name="D'hooge E."/>
            <person name="Yaguchi T."/>
            <person name="Takahashi H."/>
            <person name="Hubka V."/>
        </authorList>
    </citation>
    <scope>NUCLEOTIDE SEQUENCE</scope>
    <source>
        <strain evidence="11">CBS 733.88</strain>
    </source>
</reference>
<keyword evidence="7" id="KW-0862">Zinc</keyword>
<dbReference type="Gene3D" id="3.40.50.10810">
    <property type="entry name" value="Tandem AAA-ATPase domain"/>
    <property type="match status" value="1"/>
</dbReference>
<dbReference type="PANTHER" id="PTHR45626">
    <property type="entry name" value="TRANSCRIPTION TERMINATION FACTOR 2-RELATED"/>
    <property type="match status" value="1"/>
</dbReference>
<feature type="compositionally biased region" description="Basic and acidic residues" evidence="9">
    <location>
        <begin position="1794"/>
        <end position="1808"/>
    </location>
</feature>
<dbReference type="InterPro" id="IPR049730">
    <property type="entry name" value="SNF2/RAD54-like_C"/>
</dbReference>
<evidence type="ECO:0000256" key="1">
    <source>
        <dbReference type="ARBA" id="ARBA00022603"/>
    </source>
</evidence>
<evidence type="ECO:0000259" key="10">
    <source>
        <dbReference type="PROSITE" id="PS51194"/>
    </source>
</evidence>
<keyword evidence="3" id="KW-0479">Metal-binding</keyword>
<evidence type="ECO:0000256" key="6">
    <source>
        <dbReference type="ARBA" id="ARBA00022801"/>
    </source>
</evidence>
<sequence>MSSSLKRSLSASSGLPTRPSKRRAQHISQSDSTTSDSEEECHPDGLDPRLPEAVRSQLPSGTRAPRTQLALHLPPLHDLDEIFKSITEKAMVLNFGDALAHLGSRPLRIATVCSGTESPILALEMVQKHLRENFDIAFEIRHLFSAEIDPVKQAYIERNFRPPRLFRDVRELKNRVAQTAYGSLEKIPKHPDILVAGFSCVDFSNLNNKRKTLSDKGESGGTFWAIVRYAKTYRPPLVVLENVKSAPWKKIKEHWDKIGYFAMHIDVDTKAYYLPQTRERGYMLCADKNALDKHESAWSDIVHWAHTMTEFKRPASSPAGMFLIDADDKRLEKIETDMATRIKLSRTTVNWEKYELRHQTYRLNNSLGNRRPISKSQDDGSCQMPDFFWKKWVDSLPERIWETLDMNFLRKLVEGYDMNFKERCIELSQGIEREIDMRAPGIVGCITPSGIPYISTRGGPLCGLESLALQGLPLDRLLLTRETQRELQELAGNAMSSTVVGAAILSALIHGYKILKPGAEAPIRKTSSPKSNRVIPQDGHMMTPCDIELNHAAHLDLMQLQEQATSSARYCVCEGQTTTSSSILRCTLCQHTVCSECGGNPSHAYERCAGLHRTMPLDFVSELKRDLPARLVMSGISSDSYASLVDDTALKCPPHVWKEFLDKIEPAVGDELRLLDIKRSRIWTVLYEGKYSHLRLLISASSTEWLFFAKPPQDAPAVCLIREILAQPIARMTPVSASLLDGEWKICAPLSSKSRLYFSGHGPRIASYEVRCGLQSSKVLSKTAWTKIQVDGPDSAVAGLEADVRGTYDLLPDCGTANGSLHKRSAGECNRPVYLFLDPTKLGDPNNDFFVFAWDHERVRGYERRRTIAEVSNSWRSVKARENPQPVQIYARQWIRAPDVALSLYLPHSPISCHKLAAATSITTSRSGCQDANIALLSFKAPPTAIEAFWKKETWEVINPLDSPSSLQNLSWLLQKAAVIRDFENWNVVVDTQAPVEDTSSVCTCVPSKPRILWGRDGRGWIKAYEDPYDAALYERQVKSRPPPFLIFRRIDEQGLCELRVTLNVQSLLHQACDKLAQDGVVQGASFRWRLVPNSYDTRNVIFPKFKISSNRNDVPSLQPPNFRMSLRPEQLRSLGWMIRQEDVDAPPFTEEETEEALLPSLMWRAEGRVTSKKTVRGGILADDVGYGKTAITLGLIDMLHGRDHQSTPADTDGFIPCKATLIIVPQIMLQQWQAEISKFLGSRFRVLVLAKAGSFSGVSINDILQSDIILVSWSVFNNPGYYEKLQKFTGTPKAPKKAGRNFDSWFKDAQAALKEQVRVLTNQGPSALLASIRLKRQTVKGSQTKLTYCPSRRLRGEQYVKKNEVSEPDDSEMCAEISSDEESETEDETDIQKLRSKTDQYLKIKSDEIKELQEPSVSGPDEDTQYEDSSTEHSEVRPGTKAVGQKARKWNDRKEFNIDKSSFQNWGTVKTPFLHAFTFDRLVIDEFTYADPERLSPLLAIKAQAKWVLSGTPPLNDFADVNTIAPFLDVHLGVDEEDRRLQNRHLKLRCNQRSAAEAFLSFRAPYSELWHRRRHELAQKFLDRFARRNVAEIDEIPSSEHIIVVEPSPAERVIYLELYKQLMTYNRRLRRSGRGKFSSDQVDRLNEFIGSSATAEEALLKRCSSFSLKGGWDEQGKPELTTCASLIATREKQLDILKSELNMKLKLAAWLYCRFEANYKRFHKFIESIVRDNFGDMTITQEVYPLLKDALFASKPDDWEHFFAAPGERLPDDDSASDEVNDNEISESVANESPDHSSKPKGARDSDQPSPAKRTSGSKRPKKSNEKAEGLLPKKPTKACEADALLGEITKVIQGLIVEWVLRKRALRFLTSVHLVLTGSGITQCNSCFCQLHNIENTNILGSCGHVLCTNCALGTMQKEQCIVHACTGSGKHFNVIRASTLGEDKVDLSATYGGTKLDKLVELINGIPSDERVLVFVQYPELIEGASKALELAKIKHTAVLTTDRKSMQKLEEFQKTSFGEDKVLILNLGGEMAAGLNLQSSNHVIFFSPMNAVTQYDYDSAMVQAIGRARRYGQTRHVHIYHILAKCTIDVNIFQERREKVLIEKDGKAELVSREEALGGEGVRCEGPSLVVDNAF</sequence>
<dbReference type="GO" id="GO:0008094">
    <property type="term" value="F:ATP-dependent activity, acting on DNA"/>
    <property type="evidence" value="ECO:0007669"/>
    <property type="project" value="TreeGrafter"/>
</dbReference>
<dbReference type="InterPro" id="IPR029063">
    <property type="entry name" value="SAM-dependent_MTases_sf"/>
</dbReference>
<feature type="region of interest" description="Disordered" evidence="9">
    <location>
        <begin position="1"/>
        <end position="63"/>
    </location>
</feature>
<feature type="compositionally biased region" description="Low complexity" evidence="9">
    <location>
        <begin position="1"/>
        <end position="15"/>
    </location>
</feature>
<dbReference type="SMART" id="SM00487">
    <property type="entry name" value="DEXDc"/>
    <property type="match status" value="1"/>
</dbReference>
<dbReference type="Pfam" id="PF00145">
    <property type="entry name" value="DNA_methylase"/>
    <property type="match status" value="1"/>
</dbReference>
<gene>
    <name evidence="11" type="ORF">AbraCBS73388_007378</name>
</gene>
<keyword evidence="1" id="KW-0489">Methyltransferase</keyword>
<dbReference type="GO" id="GO:0006281">
    <property type="term" value="P:DNA repair"/>
    <property type="evidence" value="ECO:0007669"/>
    <property type="project" value="TreeGrafter"/>
</dbReference>
<evidence type="ECO:0000256" key="4">
    <source>
        <dbReference type="ARBA" id="ARBA00022741"/>
    </source>
</evidence>
<feature type="compositionally biased region" description="Acidic residues" evidence="9">
    <location>
        <begin position="1367"/>
        <end position="1390"/>
    </location>
</feature>
<dbReference type="InterPro" id="IPR050628">
    <property type="entry name" value="SNF2_RAD54_helicase_TF"/>
</dbReference>
<keyword evidence="4" id="KW-0547">Nucleotide-binding</keyword>
<evidence type="ECO:0000256" key="9">
    <source>
        <dbReference type="SAM" id="MobiDB-lite"/>
    </source>
</evidence>
<dbReference type="InterPro" id="IPR017907">
    <property type="entry name" value="Znf_RING_CS"/>
</dbReference>
<dbReference type="GO" id="GO:0008270">
    <property type="term" value="F:zinc ion binding"/>
    <property type="evidence" value="ECO:0007669"/>
    <property type="project" value="UniProtKB-KW"/>
</dbReference>
<feature type="compositionally biased region" description="Acidic residues" evidence="9">
    <location>
        <begin position="1772"/>
        <end position="1786"/>
    </location>
</feature>
<protein>
    <recommendedName>
        <fullName evidence="10">Helicase C-terminal domain-containing protein</fullName>
    </recommendedName>
</protein>
<proteinExistence type="predicted"/>
<keyword evidence="2" id="KW-0808">Transferase</keyword>
<dbReference type="GO" id="GO:0005524">
    <property type="term" value="F:ATP binding"/>
    <property type="evidence" value="ECO:0007669"/>
    <property type="project" value="UniProtKB-KW"/>
</dbReference>
<dbReference type="InterPro" id="IPR038718">
    <property type="entry name" value="SNF2-like_sf"/>
</dbReference>
<comment type="caution">
    <text evidence="11">The sequence shown here is derived from an EMBL/GenBank/DDBJ whole genome shotgun (WGS) entry which is preliminary data.</text>
</comment>
<evidence type="ECO:0000313" key="11">
    <source>
        <dbReference type="EMBL" id="GKZ21482.1"/>
    </source>
</evidence>
<dbReference type="GO" id="GO:0005634">
    <property type="term" value="C:nucleus"/>
    <property type="evidence" value="ECO:0007669"/>
    <property type="project" value="TreeGrafter"/>
</dbReference>
<dbReference type="GO" id="GO:0016787">
    <property type="term" value="F:hydrolase activity"/>
    <property type="evidence" value="ECO:0007669"/>
    <property type="project" value="UniProtKB-KW"/>
</dbReference>
<dbReference type="GO" id="GO:0032259">
    <property type="term" value="P:methylation"/>
    <property type="evidence" value="ECO:0007669"/>
    <property type="project" value="UniProtKB-KW"/>
</dbReference>
<evidence type="ECO:0000256" key="3">
    <source>
        <dbReference type="ARBA" id="ARBA00022723"/>
    </source>
</evidence>
<accession>A0A9W5YR04</accession>
<feature type="domain" description="Helicase C-terminal" evidence="10">
    <location>
        <begin position="1958"/>
        <end position="2122"/>
    </location>
</feature>
<dbReference type="Gene3D" id="3.40.50.150">
    <property type="entry name" value="Vaccinia Virus protein VP39"/>
    <property type="match status" value="1"/>
</dbReference>